<name>A0A564WHP7_9PROT</name>
<dbReference type="Gene3D" id="3.10.580.10">
    <property type="entry name" value="CBS-domain"/>
    <property type="match status" value="1"/>
</dbReference>
<dbReference type="SMART" id="SM00116">
    <property type="entry name" value="CBS"/>
    <property type="match status" value="2"/>
</dbReference>
<proteinExistence type="predicted"/>
<evidence type="ECO:0000259" key="3">
    <source>
        <dbReference type="PROSITE" id="PS51371"/>
    </source>
</evidence>
<evidence type="ECO:0000256" key="1">
    <source>
        <dbReference type="ARBA" id="ARBA00023122"/>
    </source>
</evidence>
<comment type="caution">
    <text evidence="4">The sequence shown here is derived from an EMBL/GenBank/DDBJ whole genome shotgun (WGS) entry which is preliminary data.</text>
</comment>
<feature type="domain" description="CBS" evidence="3">
    <location>
        <begin position="76"/>
        <end position="132"/>
    </location>
</feature>
<dbReference type="InterPro" id="IPR051257">
    <property type="entry name" value="Diverse_CBS-Domain"/>
</dbReference>
<dbReference type="InterPro" id="IPR000644">
    <property type="entry name" value="CBS_dom"/>
</dbReference>
<gene>
    <name evidence="4" type="ORF">DF3PA_50145</name>
</gene>
<dbReference type="Pfam" id="PF00571">
    <property type="entry name" value="CBS"/>
    <property type="match status" value="2"/>
</dbReference>
<sequence length="142" mass="15263">MTVASILKNKGREIFTVTADEPVTTAIAVLCAKRIGAVVVLDDKGSIAGIFSERDVIHAMNTHGKAVFDKRVGDLMTRNVVTCTPAEPIAGIMGMMTAQRFRHVPVVEEGRMIGVISIGDVVKSRIAEAQAEVDALRQYIAL</sequence>
<reference evidence="4" key="1">
    <citation type="submission" date="2018-11" db="EMBL/GenBank/DDBJ databases">
        <authorList>
            <person name="Onetto C."/>
        </authorList>
    </citation>
    <scope>NUCLEOTIDE SEQUENCE [LARGE SCALE GENOMIC DNA]</scope>
</reference>
<evidence type="ECO:0000313" key="4">
    <source>
        <dbReference type="EMBL" id="VUX47498.1"/>
    </source>
</evidence>
<dbReference type="InterPro" id="IPR044725">
    <property type="entry name" value="CBSX3_CBS_dom"/>
</dbReference>
<dbReference type="AlphaFoldDB" id="A0A564WHP7"/>
<feature type="domain" description="CBS" evidence="3">
    <location>
        <begin position="8"/>
        <end position="67"/>
    </location>
</feature>
<protein>
    <submittedName>
        <fullName evidence="4">Inosine-5-monophosphate dehydrogenase</fullName>
    </submittedName>
</protein>
<keyword evidence="1 2" id="KW-0129">CBS domain</keyword>
<evidence type="ECO:0000313" key="5">
    <source>
        <dbReference type="Proteomes" id="UP000326641"/>
    </source>
</evidence>
<dbReference type="PROSITE" id="PS51371">
    <property type="entry name" value="CBS"/>
    <property type="match status" value="2"/>
</dbReference>
<dbReference type="Proteomes" id="UP000326641">
    <property type="component" value="Unassembled WGS sequence"/>
</dbReference>
<dbReference type="PANTHER" id="PTHR43080">
    <property type="entry name" value="CBS DOMAIN-CONTAINING PROTEIN CBSX3, MITOCHONDRIAL"/>
    <property type="match status" value="1"/>
</dbReference>
<accession>A0A564WHP7</accession>
<dbReference type="PANTHER" id="PTHR43080:SF2">
    <property type="entry name" value="CBS DOMAIN-CONTAINING PROTEIN"/>
    <property type="match status" value="1"/>
</dbReference>
<dbReference type="InterPro" id="IPR046342">
    <property type="entry name" value="CBS_dom_sf"/>
</dbReference>
<evidence type="ECO:0000256" key="2">
    <source>
        <dbReference type="PROSITE-ProRule" id="PRU00703"/>
    </source>
</evidence>
<organism evidence="4 5">
    <name type="scientific">Candidatus Defluviicoccus seviourii</name>
    <dbReference type="NCBI Taxonomy" id="2565273"/>
    <lineage>
        <taxon>Bacteria</taxon>
        <taxon>Pseudomonadati</taxon>
        <taxon>Pseudomonadota</taxon>
        <taxon>Alphaproteobacteria</taxon>
        <taxon>Rhodospirillales</taxon>
        <taxon>Rhodospirillaceae</taxon>
        <taxon>Defluviicoccus</taxon>
    </lineage>
</organism>
<dbReference type="SUPFAM" id="SSF54631">
    <property type="entry name" value="CBS-domain pair"/>
    <property type="match status" value="1"/>
</dbReference>
<dbReference type="CDD" id="cd04623">
    <property type="entry name" value="CBS_pair_bac_euk"/>
    <property type="match status" value="1"/>
</dbReference>
<keyword evidence="5" id="KW-1185">Reference proteome</keyword>
<dbReference type="EMBL" id="UXAT02000045">
    <property type="protein sequence ID" value="VUX47498.1"/>
    <property type="molecule type" value="Genomic_DNA"/>
</dbReference>